<dbReference type="EMBL" id="APVH01000010">
    <property type="protein sequence ID" value="EPX85116.1"/>
    <property type="molecule type" value="Genomic_DNA"/>
</dbReference>
<reference evidence="3" key="1">
    <citation type="journal article" date="2014" name="Stand. Genomic Sci.">
        <title>Genome sequence of the exopolysaccharide-producing Salipiger mucosus type strain (DSM 16094(T)), a moderately halophilic member of the Roseobacter clade.</title>
        <authorList>
            <person name="Riedel T."/>
            <person name="Spring S."/>
            <person name="Fiebig A."/>
            <person name="Petersen J."/>
            <person name="Kyrpides N.C."/>
            <person name="Goker M."/>
            <person name="Klenk H.P."/>
        </authorList>
    </citation>
    <scope>NUCLEOTIDE SEQUENCE [LARGE SCALE GENOMIC DNA]</scope>
    <source>
        <strain evidence="3">DSM 16094</strain>
    </source>
</reference>
<dbReference type="SUPFAM" id="SSF69118">
    <property type="entry name" value="AhpD-like"/>
    <property type="match status" value="1"/>
</dbReference>
<dbReference type="Gene3D" id="1.20.1290.10">
    <property type="entry name" value="AhpD-like"/>
    <property type="match status" value="2"/>
</dbReference>
<gene>
    <name evidence="2" type="ORF">Salmuc_01072</name>
</gene>
<proteinExistence type="predicted"/>
<dbReference type="RefSeq" id="WP_020040863.1">
    <property type="nucleotide sequence ID" value="NZ_KE557273.1"/>
</dbReference>
<dbReference type="eggNOG" id="ENOG5031STS">
    <property type="taxonomic scope" value="Bacteria"/>
</dbReference>
<dbReference type="STRING" id="1123237.Salmuc_01072"/>
<dbReference type="InterPro" id="IPR029032">
    <property type="entry name" value="AhpD-like"/>
</dbReference>
<organism evidence="2 3">
    <name type="scientific">Salipiger mucosus DSM 16094</name>
    <dbReference type="NCBI Taxonomy" id="1123237"/>
    <lineage>
        <taxon>Bacteria</taxon>
        <taxon>Pseudomonadati</taxon>
        <taxon>Pseudomonadota</taxon>
        <taxon>Alphaproteobacteria</taxon>
        <taxon>Rhodobacterales</taxon>
        <taxon>Roseobacteraceae</taxon>
        <taxon>Salipiger</taxon>
    </lineage>
</organism>
<keyword evidence="3" id="KW-1185">Reference proteome</keyword>
<feature type="domain" description="Carboxymuconolactone decarboxylase-like" evidence="1">
    <location>
        <begin position="122"/>
        <end position="196"/>
    </location>
</feature>
<dbReference type="HOGENOM" id="CLU_1084313_0_0_5"/>
<evidence type="ECO:0000313" key="3">
    <source>
        <dbReference type="Proteomes" id="UP000015347"/>
    </source>
</evidence>
<dbReference type="GO" id="GO:0051920">
    <property type="term" value="F:peroxiredoxin activity"/>
    <property type="evidence" value="ECO:0007669"/>
    <property type="project" value="InterPro"/>
</dbReference>
<sequence>MTDLRDRLEALMSARGFLLPHHGAMAAGDPALHEAYLAMYRALTVDERALSPLARECAWLTLLVVAEEAIGTHHVSLFLEHGGTGAQAEALISMAGFATGHDGLRMAQGAWATLLPDLDAQRAYDDGLAALNAGRIDPQTLELAMLCAQAARGAQASVRHHLARAYAQAIPEPQMLEALSYVIWPVGVNRFVEACETWHALLQSGEVTPSEPFRTWAEMPGQGAYDASGTSRVGTFGKRK</sequence>
<evidence type="ECO:0000259" key="1">
    <source>
        <dbReference type="Pfam" id="PF02627"/>
    </source>
</evidence>
<dbReference type="OrthoDB" id="8682264at2"/>
<name>S9QUT9_9RHOB</name>
<protein>
    <recommendedName>
        <fullName evidence="1">Carboxymuconolactone decarboxylase-like domain-containing protein</fullName>
    </recommendedName>
</protein>
<dbReference type="AlphaFoldDB" id="S9QUT9"/>
<evidence type="ECO:0000313" key="2">
    <source>
        <dbReference type="EMBL" id="EPX85116.1"/>
    </source>
</evidence>
<dbReference type="Pfam" id="PF02627">
    <property type="entry name" value="CMD"/>
    <property type="match status" value="1"/>
</dbReference>
<dbReference type="InterPro" id="IPR003779">
    <property type="entry name" value="CMD-like"/>
</dbReference>
<comment type="caution">
    <text evidence="2">The sequence shown here is derived from an EMBL/GenBank/DDBJ whole genome shotgun (WGS) entry which is preliminary data.</text>
</comment>
<dbReference type="Proteomes" id="UP000015347">
    <property type="component" value="Unassembled WGS sequence"/>
</dbReference>
<accession>S9QUT9</accession>